<evidence type="ECO:0000313" key="2">
    <source>
        <dbReference type="EMBL" id="KAK4785216.1"/>
    </source>
</evidence>
<gene>
    <name evidence="2" type="ORF">SAY86_001905</name>
</gene>
<dbReference type="AlphaFoldDB" id="A0AAN7LF40"/>
<dbReference type="Proteomes" id="UP001346149">
    <property type="component" value="Unassembled WGS sequence"/>
</dbReference>
<protein>
    <submittedName>
        <fullName evidence="2">Uncharacterized protein</fullName>
    </submittedName>
</protein>
<proteinExistence type="predicted"/>
<organism evidence="2 3">
    <name type="scientific">Trapa natans</name>
    <name type="common">Water chestnut</name>
    <dbReference type="NCBI Taxonomy" id="22666"/>
    <lineage>
        <taxon>Eukaryota</taxon>
        <taxon>Viridiplantae</taxon>
        <taxon>Streptophyta</taxon>
        <taxon>Embryophyta</taxon>
        <taxon>Tracheophyta</taxon>
        <taxon>Spermatophyta</taxon>
        <taxon>Magnoliopsida</taxon>
        <taxon>eudicotyledons</taxon>
        <taxon>Gunneridae</taxon>
        <taxon>Pentapetalae</taxon>
        <taxon>rosids</taxon>
        <taxon>malvids</taxon>
        <taxon>Myrtales</taxon>
        <taxon>Lythraceae</taxon>
        <taxon>Trapa</taxon>
    </lineage>
</organism>
<evidence type="ECO:0000313" key="3">
    <source>
        <dbReference type="Proteomes" id="UP001346149"/>
    </source>
</evidence>
<accession>A0AAN7LF40</accession>
<feature type="region of interest" description="Disordered" evidence="1">
    <location>
        <begin position="78"/>
        <end position="118"/>
    </location>
</feature>
<sequence length="118" mass="13477">MAGLNPSLSRAFQGLCINEFKDLQFEHQHSFDLQNGEQALERIFLGGRRIRETVIAESRILLLFYLTTYLLLKKNRPKYQTLEPPPPPPLGTHQSGGPSWKILSGRVPRNPLQQIPPF</sequence>
<reference evidence="2 3" key="1">
    <citation type="journal article" date="2023" name="Hortic Res">
        <title>Pangenome of water caltrop reveals structural variations and asymmetric subgenome divergence after allopolyploidization.</title>
        <authorList>
            <person name="Zhang X."/>
            <person name="Chen Y."/>
            <person name="Wang L."/>
            <person name="Yuan Y."/>
            <person name="Fang M."/>
            <person name="Shi L."/>
            <person name="Lu R."/>
            <person name="Comes H.P."/>
            <person name="Ma Y."/>
            <person name="Chen Y."/>
            <person name="Huang G."/>
            <person name="Zhou Y."/>
            <person name="Zheng Z."/>
            <person name="Qiu Y."/>
        </authorList>
    </citation>
    <scope>NUCLEOTIDE SEQUENCE [LARGE SCALE GENOMIC DNA]</scope>
    <source>
        <strain evidence="2">F231</strain>
    </source>
</reference>
<name>A0AAN7LF40_TRANT</name>
<dbReference type="EMBL" id="JAXQNO010000013">
    <property type="protein sequence ID" value="KAK4785216.1"/>
    <property type="molecule type" value="Genomic_DNA"/>
</dbReference>
<evidence type="ECO:0000256" key="1">
    <source>
        <dbReference type="SAM" id="MobiDB-lite"/>
    </source>
</evidence>
<keyword evidence="3" id="KW-1185">Reference proteome</keyword>
<comment type="caution">
    <text evidence="2">The sequence shown here is derived from an EMBL/GenBank/DDBJ whole genome shotgun (WGS) entry which is preliminary data.</text>
</comment>